<organism evidence="2 3">
    <name type="scientific">Flavobacterium gyeonganense</name>
    <dbReference type="NCBI Taxonomy" id="1310418"/>
    <lineage>
        <taxon>Bacteria</taxon>
        <taxon>Pseudomonadati</taxon>
        <taxon>Bacteroidota</taxon>
        <taxon>Flavobacteriia</taxon>
        <taxon>Flavobacteriales</taxon>
        <taxon>Flavobacteriaceae</taxon>
        <taxon>Flavobacterium</taxon>
    </lineage>
</organism>
<feature type="transmembrane region" description="Helical" evidence="1">
    <location>
        <begin position="6"/>
        <end position="27"/>
    </location>
</feature>
<keyword evidence="1" id="KW-0472">Membrane</keyword>
<keyword evidence="1" id="KW-1133">Transmembrane helix</keyword>
<evidence type="ECO:0008006" key="4">
    <source>
        <dbReference type="Google" id="ProtNLM"/>
    </source>
</evidence>
<protein>
    <recommendedName>
        <fullName evidence="4">DUF3592 domain-containing protein</fullName>
    </recommendedName>
</protein>
<sequence length="187" mass="21995">MKSLKFLISIIILILLFFIIDNTLSFYGKGFNFFKNTITYEYNTDFDSLQGFKIEEEGFIQIIGRGTKIKSNIEVYKILEYTYNSSGIFCEILDNRNKIIFVKVQYDKKRRPGAKIHYDIIQKSEINDDLQWYKVDNSSFVQVLETLKLIITFAIFIIIFLLIPEVFSKKLQCCANVSDFANFFIFL</sequence>
<evidence type="ECO:0000313" key="2">
    <source>
        <dbReference type="EMBL" id="MFB9107090.1"/>
    </source>
</evidence>
<name>A0ABV5H712_9FLAO</name>
<dbReference type="Proteomes" id="UP001589562">
    <property type="component" value="Unassembled WGS sequence"/>
</dbReference>
<reference evidence="2 3" key="1">
    <citation type="submission" date="2024-09" db="EMBL/GenBank/DDBJ databases">
        <authorList>
            <person name="Sun Q."/>
            <person name="Mori K."/>
        </authorList>
    </citation>
    <scope>NUCLEOTIDE SEQUENCE [LARGE SCALE GENOMIC DNA]</scope>
    <source>
        <strain evidence="2 3">CECT 8365</strain>
    </source>
</reference>
<keyword evidence="3" id="KW-1185">Reference proteome</keyword>
<dbReference type="EMBL" id="JBHMFE010000005">
    <property type="protein sequence ID" value="MFB9107090.1"/>
    <property type="molecule type" value="Genomic_DNA"/>
</dbReference>
<comment type="caution">
    <text evidence="2">The sequence shown here is derived from an EMBL/GenBank/DDBJ whole genome shotgun (WGS) entry which is preliminary data.</text>
</comment>
<accession>A0ABV5H712</accession>
<evidence type="ECO:0000256" key="1">
    <source>
        <dbReference type="SAM" id="Phobius"/>
    </source>
</evidence>
<feature type="transmembrane region" description="Helical" evidence="1">
    <location>
        <begin position="149"/>
        <end position="167"/>
    </location>
</feature>
<gene>
    <name evidence="2" type="ORF">ACFFVK_00745</name>
</gene>
<dbReference type="RefSeq" id="WP_278011727.1">
    <property type="nucleotide sequence ID" value="NZ_CP121112.1"/>
</dbReference>
<proteinExistence type="predicted"/>
<keyword evidence="1" id="KW-0812">Transmembrane</keyword>
<evidence type="ECO:0000313" key="3">
    <source>
        <dbReference type="Proteomes" id="UP001589562"/>
    </source>
</evidence>